<evidence type="ECO:0000256" key="6">
    <source>
        <dbReference type="SAM" id="MobiDB-lite"/>
    </source>
</evidence>
<dbReference type="PRINTS" id="PR00072">
    <property type="entry name" value="MALOXRDTASE"/>
</dbReference>
<evidence type="ECO:0000259" key="7">
    <source>
        <dbReference type="SMART" id="SM00919"/>
    </source>
</evidence>
<dbReference type="PANTHER" id="PTHR23406">
    <property type="entry name" value="MALIC ENZYME-RELATED"/>
    <property type="match status" value="1"/>
</dbReference>
<organism evidence="9 10">
    <name type="scientific">Andalucia godoyi</name>
    <name type="common">Flagellate</name>
    <dbReference type="NCBI Taxonomy" id="505711"/>
    <lineage>
        <taxon>Eukaryota</taxon>
        <taxon>Discoba</taxon>
        <taxon>Jakobida</taxon>
        <taxon>Andalucina</taxon>
        <taxon>Andaluciidae</taxon>
        <taxon>Andalucia</taxon>
    </lineage>
</organism>
<feature type="active site" description="Proton donor" evidence="3">
    <location>
        <position position="124"/>
    </location>
</feature>
<evidence type="ECO:0000259" key="8">
    <source>
        <dbReference type="SMART" id="SM01274"/>
    </source>
</evidence>
<dbReference type="InterPro" id="IPR046346">
    <property type="entry name" value="Aminoacid_DH-like_N_sf"/>
</dbReference>
<evidence type="ECO:0000256" key="2">
    <source>
        <dbReference type="ARBA" id="ARBA00023002"/>
    </source>
</evidence>
<dbReference type="PANTHER" id="PTHR23406:SF32">
    <property type="entry name" value="NADP-DEPENDENT MALIC ENZYME"/>
    <property type="match status" value="1"/>
</dbReference>
<dbReference type="GO" id="GO:0004471">
    <property type="term" value="F:malate dehydrogenase (decarboxylating) (NAD+) activity"/>
    <property type="evidence" value="ECO:0007669"/>
    <property type="project" value="TreeGrafter"/>
</dbReference>
<protein>
    <submittedName>
        <fullName evidence="9">Mitochondrial malate dehydrogenase (Decarboxylating) [NAD-malic enzyme]</fullName>
    </submittedName>
</protein>
<dbReference type="GO" id="GO:0046872">
    <property type="term" value="F:metal ion binding"/>
    <property type="evidence" value="ECO:0007669"/>
    <property type="project" value="UniProtKB-KW"/>
</dbReference>
<feature type="region of interest" description="Disordered" evidence="6">
    <location>
        <begin position="353"/>
        <end position="373"/>
    </location>
</feature>
<feature type="binding site" evidence="5">
    <location>
        <position position="269"/>
    </location>
    <ligand>
        <name>a divalent metal cation</name>
        <dbReference type="ChEBI" id="CHEBI:60240"/>
    </ligand>
</feature>
<dbReference type="Gene3D" id="3.40.50.720">
    <property type="entry name" value="NAD(P)-binding Rossmann-like Domain"/>
    <property type="match status" value="2"/>
</dbReference>
<dbReference type="EMBL" id="VRVR01000049">
    <property type="protein sequence ID" value="KAF0852264.1"/>
    <property type="molecule type" value="Genomic_DNA"/>
</dbReference>
<keyword evidence="5" id="KW-0479">Metal-binding</keyword>
<keyword evidence="10" id="KW-1185">Reference proteome</keyword>
<sequence>MFRVLAGSSMARRSGSVLSQPSFLRYSHGFVRTEKYGSEIIQDPLLNKGTSFPLAERDRLGIRGLLPPRHISVELQVRRFMQAFQKIESPLAKWEFLTALQDRNETLFYKLLIDGFEQMAPIVYTPTVGLASRSFSQVFRRPRGMFFSLEDRHMEDMRAMVWNWPSERVDVIVVTDGSRILGLGDLGICGHAIPCGKLALYVASGGVPPSRVLPVSLDAGTNNAELLADPLYLGLPERRETGAKYFELIQSFMLAVRERWPNVLVQFEDFANGVARTLLENYRSSHLCFNDDIQGTGAMTVGGLLNALRAQGLGPDDLPNQRIVCLGAGSAGLGVVDSIRFAMVRSSQLAAARANKTAKHQQNGGGGGKAQNSVSMTINDTQAARQFWILDKFGLLASVRSGLTPEQAVYARPDAVDGKALLEVIREVKPTILLGLSGVGQTFNEEVIREMAKHVERPIIFPLSNPTDHAECTAEQAFSWTNGKAIFASGSPFDKVTLANGQVCFPNQGNNMYIFPGLGVGAIVAKATRVTDEMFYRAALTLVETVPKEDLERGIIFPRISNIRDVSRIVAINVVKQAIEDGVARVKIPEGKTIDDLIDEYRWEPKYPAIIGEYGDHSRSLG</sequence>
<dbReference type="SUPFAM" id="SSF53223">
    <property type="entry name" value="Aminoacid dehydrogenase-like, N-terminal domain"/>
    <property type="match status" value="1"/>
</dbReference>
<dbReference type="GO" id="GO:0005739">
    <property type="term" value="C:mitochondrion"/>
    <property type="evidence" value="ECO:0007669"/>
    <property type="project" value="TreeGrafter"/>
</dbReference>
<dbReference type="InterPro" id="IPR001891">
    <property type="entry name" value="Malic_OxRdtase"/>
</dbReference>
<evidence type="ECO:0000256" key="3">
    <source>
        <dbReference type="PIRSR" id="PIRSR000106-1"/>
    </source>
</evidence>
<comment type="similarity">
    <text evidence="1">Belongs to the malic enzymes family.</text>
</comment>
<keyword evidence="2" id="KW-0560">Oxidoreductase</keyword>
<dbReference type="GO" id="GO:0051287">
    <property type="term" value="F:NAD binding"/>
    <property type="evidence" value="ECO:0007669"/>
    <property type="project" value="InterPro"/>
</dbReference>
<evidence type="ECO:0000313" key="10">
    <source>
        <dbReference type="Proteomes" id="UP000799049"/>
    </source>
</evidence>
<comment type="caution">
    <text evidence="9">The sequence shown here is derived from an EMBL/GenBank/DDBJ whole genome shotgun (WGS) entry which is preliminary data.</text>
</comment>
<evidence type="ECO:0000256" key="4">
    <source>
        <dbReference type="PIRSR" id="PIRSR000106-2"/>
    </source>
</evidence>
<dbReference type="NCBIfam" id="NF010052">
    <property type="entry name" value="PRK13529.1"/>
    <property type="match status" value="1"/>
</dbReference>
<evidence type="ECO:0000256" key="1">
    <source>
        <dbReference type="ARBA" id="ARBA00008785"/>
    </source>
</evidence>
<dbReference type="OrthoDB" id="5365701at2759"/>
<proteinExistence type="inferred from homology"/>
<feature type="binding site" evidence="4">
    <location>
        <position position="179"/>
    </location>
    <ligand>
        <name>(S)-malate</name>
        <dbReference type="ChEBI" id="CHEBI:15589"/>
    </ligand>
</feature>
<dbReference type="CDD" id="cd05312">
    <property type="entry name" value="NAD_bind_1_malic_enz"/>
    <property type="match status" value="1"/>
</dbReference>
<feature type="binding site" evidence="5">
    <location>
        <position position="292"/>
    </location>
    <ligand>
        <name>a divalent metal cation</name>
        <dbReference type="ChEBI" id="CHEBI:60240"/>
    </ligand>
</feature>
<feature type="domain" description="Malic enzyme NAD-binding" evidence="7">
    <location>
        <begin position="293"/>
        <end position="579"/>
    </location>
</feature>
<dbReference type="SMART" id="SM00919">
    <property type="entry name" value="Malic_M"/>
    <property type="match status" value="1"/>
</dbReference>
<dbReference type="SUPFAM" id="SSF51735">
    <property type="entry name" value="NAD(P)-binding Rossmann-fold domains"/>
    <property type="match status" value="2"/>
</dbReference>
<dbReference type="InterPro" id="IPR037062">
    <property type="entry name" value="Malic_N_dom_sf"/>
</dbReference>
<dbReference type="PIRSF" id="PIRSF000106">
    <property type="entry name" value="ME"/>
    <property type="match status" value="1"/>
</dbReference>
<dbReference type="InterPro" id="IPR012301">
    <property type="entry name" value="Malic_N_dom"/>
</dbReference>
<feature type="binding site" evidence="4">
    <location>
        <position position="510"/>
    </location>
    <ligand>
        <name>(S)-malate</name>
        <dbReference type="ChEBI" id="CHEBI:15589"/>
    </ligand>
</feature>
<dbReference type="InterPro" id="IPR036291">
    <property type="entry name" value="NAD(P)-bd_dom_sf"/>
</dbReference>
<accession>A0A8K0AGU3</accession>
<dbReference type="GO" id="GO:0006108">
    <property type="term" value="P:malate metabolic process"/>
    <property type="evidence" value="ECO:0007669"/>
    <property type="project" value="TreeGrafter"/>
</dbReference>
<feature type="binding site" evidence="4">
    <location>
        <position position="465"/>
    </location>
    <ligand>
        <name>(S)-malate</name>
        <dbReference type="ChEBI" id="CHEBI:15589"/>
    </ligand>
</feature>
<dbReference type="Proteomes" id="UP000799049">
    <property type="component" value="Unassembled WGS sequence"/>
</dbReference>
<name>A0A8K0AGU3_ANDGO</name>
<dbReference type="Pfam" id="PF00390">
    <property type="entry name" value="malic"/>
    <property type="match status" value="1"/>
</dbReference>
<feature type="binding site" evidence="5">
    <location>
        <position position="268"/>
    </location>
    <ligand>
        <name>a divalent metal cation</name>
        <dbReference type="ChEBI" id="CHEBI:60240"/>
    </ligand>
</feature>
<evidence type="ECO:0000256" key="5">
    <source>
        <dbReference type="PIRSR" id="PIRSR000106-3"/>
    </source>
</evidence>
<gene>
    <name evidence="9" type="ORF">ANDGO_00751</name>
</gene>
<dbReference type="AlphaFoldDB" id="A0A8K0AGU3"/>
<feature type="domain" description="Malic enzyme N-terminal" evidence="8">
    <location>
        <begin position="101"/>
        <end position="283"/>
    </location>
</feature>
<evidence type="ECO:0000313" key="9">
    <source>
        <dbReference type="EMBL" id="KAF0852264.1"/>
    </source>
</evidence>
<dbReference type="Gene3D" id="3.40.50.10380">
    <property type="entry name" value="Malic enzyme, N-terminal domain"/>
    <property type="match status" value="1"/>
</dbReference>
<dbReference type="InterPro" id="IPR012302">
    <property type="entry name" value="Malic_NAD-bd"/>
</dbReference>
<comment type="cofactor">
    <cofactor evidence="5">
        <name>Mg(2+)</name>
        <dbReference type="ChEBI" id="CHEBI:18420"/>
    </cofactor>
    <cofactor evidence="5">
        <name>Mn(2+)</name>
        <dbReference type="ChEBI" id="CHEBI:29035"/>
    </cofactor>
    <text evidence="5">Divalent metal cations. Prefers magnesium or manganese.</text>
</comment>
<feature type="active site" description="Proton acceptor" evidence="3">
    <location>
        <position position="197"/>
    </location>
</feature>
<reference evidence="9" key="1">
    <citation type="submission" date="2019-09" db="EMBL/GenBank/DDBJ databases">
        <title>The Mitochondrial Proteome of the Jakobid, Andalucia godoyi, a Protist With the Most Gene-Rich and Bacteria-Like Mitochondrial Genome.</title>
        <authorList>
            <person name="Gray M.W."/>
            <person name="Burger G."/>
            <person name="Derelle R."/>
            <person name="Klimes V."/>
            <person name="Leger M."/>
            <person name="Sarrasin M."/>
            <person name="Vlcek C."/>
            <person name="Roger A.J."/>
            <person name="Elias M."/>
            <person name="Lang B.F."/>
        </authorList>
    </citation>
    <scope>NUCLEOTIDE SEQUENCE</scope>
    <source>
        <strain evidence="9">And28</strain>
    </source>
</reference>
<dbReference type="Pfam" id="PF03949">
    <property type="entry name" value="Malic_M"/>
    <property type="match status" value="2"/>
</dbReference>
<dbReference type="SMART" id="SM01274">
    <property type="entry name" value="malic"/>
    <property type="match status" value="1"/>
</dbReference>